<evidence type="ECO:0000313" key="13">
    <source>
        <dbReference type="EMBL" id="KAK3225043.1"/>
    </source>
</evidence>
<dbReference type="GO" id="GO:0046983">
    <property type="term" value="F:protein dimerization activity"/>
    <property type="evidence" value="ECO:0007669"/>
    <property type="project" value="InterPro"/>
</dbReference>
<keyword evidence="9" id="KW-0539">Nucleus</keyword>
<organism evidence="13 14">
    <name type="scientific">Dipteronia sinensis</name>
    <dbReference type="NCBI Taxonomy" id="43782"/>
    <lineage>
        <taxon>Eukaryota</taxon>
        <taxon>Viridiplantae</taxon>
        <taxon>Streptophyta</taxon>
        <taxon>Embryophyta</taxon>
        <taxon>Tracheophyta</taxon>
        <taxon>Spermatophyta</taxon>
        <taxon>Magnoliopsida</taxon>
        <taxon>eudicotyledons</taxon>
        <taxon>Gunneridae</taxon>
        <taxon>Pentapetalae</taxon>
        <taxon>rosids</taxon>
        <taxon>malvids</taxon>
        <taxon>Sapindales</taxon>
        <taxon>Sapindaceae</taxon>
        <taxon>Hippocastanoideae</taxon>
        <taxon>Acereae</taxon>
        <taxon>Dipteronia</taxon>
    </lineage>
</organism>
<accession>A0AAE0AVK4</accession>
<dbReference type="InterPro" id="IPR003656">
    <property type="entry name" value="Znf_BED"/>
</dbReference>
<evidence type="ECO:0000256" key="4">
    <source>
        <dbReference type="ARBA" id="ARBA00022771"/>
    </source>
</evidence>
<comment type="subunit">
    <text evidence="2">Homodimer.</text>
</comment>
<dbReference type="PROSITE" id="PS50808">
    <property type="entry name" value="ZF_BED"/>
    <property type="match status" value="1"/>
</dbReference>
<name>A0AAE0AVK4_9ROSI</name>
<dbReference type="GO" id="GO:0003677">
    <property type="term" value="F:DNA binding"/>
    <property type="evidence" value="ECO:0007669"/>
    <property type="project" value="UniProtKB-KW"/>
</dbReference>
<evidence type="ECO:0000256" key="8">
    <source>
        <dbReference type="ARBA" id="ARBA00023163"/>
    </source>
</evidence>
<dbReference type="EMBL" id="JANJYJ010000002">
    <property type="protein sequence ID" value="KAK3225043.1"/>
    <property type="molecule type" value="Genomic_DNA"/>
</dbReference>
<evidence type="ECO:0000259" key="12">
    <source>
        <dbReference type="PROSITE" id="PS50808"/>
    </source>
</evidence>
<dbReference type="GO" id="GO:0008270">
    <property type="term" value="F:zinc ion binding"/>
    <property type="evidence" value="ECO:0007669"/>
    <property type="project" value="UniProtKB-KW"/>
</dbReference>
<keyword evidence="4 10" id="KW-0863">Zinc-finger</keyword>
<evidence type="ECO:0000256" key="5">
    <source>
        <dbReference type="ARBA" id="ARBA00022833"/>
    </source>
</evidence>
<dbReference type="SUPFAM" id="SSF57667">
    <property type="entry name" value="beta-beta-alpha zinc fingers"/>
    <property type="match status" value="1"/>
</dbReference>
<proteinExistence type="predicted"/>
<evidence type="ECO:0000256" key="6">
    <source>
        <dbReference type="ARBA" id="ARBA00023015"/>
    </source>
</evidence>
<feature type="domain" description="BED-type" evidence="12">
    <location>
        <begin position="46"/>
        <end position="103"/>
    </location>
</feature>
<dbReference type="SUPFAM" id="SSF140996">
    <property type="entry name" value="Hermes dimerisation domain"/>
    <property type="match status" value="1"/>
</dbReference>
<dbReference type="InterPro" id="IPR036236">
    <property type="entry name" value="Znf_C2H2_sf"/>
</dbReference>
<gene>
    <name evidence="13" type="ORF">Dsin_004905</name>
</gene>
<dbReference type="PANTHER" id="PTHR46481">
    <property type="entry name" value="ZINC FINGER BED DOMAIN-CONTAINING PROTEIN 4"/>
    <property type="match status" value="1"/>
</dbReference>
<keyword evidence="5" id="KW-0862">Zinc</keyword>
<evidence type="ECO:0000256" key="9">
    <source>
        <dbReference type="ARBA" id="ARBA00023242"/>
    </source>
</evidence>
<dbReference type="InterPro" id="IPR025525">
    <property type="entry name" value="hAT-like_transposase_RNase-H"/>
</dbReference>
<sequence length="726" mass="83687">MEIDPHTYSSEEKSGSQSDDELEDSSSIAKQKSGKRGVRVGNRKGKQKSECWVHFQEYQTKDGKKRSRCKYCGDTYACGSGSNGTTNMNTHIRKRCKKYRPPITDSRQTFLVKQPNVEGASSTLGASRFSAEECRRALAEMLILDELPFRFVENRGFHKFCFAMNPRFDVPSRRTIVRDLYKLYVEERMKLKKYFKSSQVRVCLTTDTWTSIQNINYMVVTAYFIDYDWRLQKRILSFSQITDHTGDSIGRCIEKVLLEWGIDKIFTITVDNATANANAISYMNRKLNSWREDGTILGGKYMHLRCCAHILNLIVSDGLKDLHESVVAIRNAVKYVKSSPSRLDRFKRAVEHEKLGNNGFVVLDVPTRWNSTYLMLESAVKLRKAFERMEEEDGHYVNYFKESDNEKRIGPPLLNDWENAKVFIRFLSTFYDITLDFSASLHVTSNIYFKSWCTIFNQLTSLSTERDPLVSRMAVSMKQKFDKYWKGLDKTNNLLIIAVVLDPRYKFGYVKWRFDAFYGVTQSHSMICSLKEVLIDLYEYYVTQYGSVNVKSNDDMSSGKSGVPETFYEKEKFKEDSLWGQKQQEEDVSIGKSEVELYLLEACEKLNDKFDLLAWWKNCSVKFPILSMIARDVFSMPISTVASESAFSTGGRILDPFRSSLTPKIVEGLILTGNWLSASCPIAEPCVAEEHAKDDDTSIQLLEYYTNVETGEVCEDLKWKKDMITF</sequence>
<keyword evidence="14" id="KW-1185">Reference proteome</keyword>
<dbReference type="InterPro" id="IPR008906">
    <property type="entry name" value="HATC_C_dom"/>
</dbReference>
<evidence type="ECO:0000256" key="2">
    <source>
        <dbReference type="ARBA" id="ARBA00011738"/>
    </source>
</evidence>
<dbReference type="AlphaFoldDB" id="A0AAE0AVK4"/>
<dbReference type="InterPro" id="IPR052035">
    <property type="entry name" value="ZnF_BED_domain_contain"/>
</dbReference>
<dbReference type="SMART" id="SM00614">
    <property type="entry name" value="ZnF_BED"/>
    <property type="match status" value="1"/>
</dbReference>
<evidence type="ECO:0000256" key="10">
    <source>
        <dbReference type="PROSITE-ProRule" id="PRU00027"/>
    </source>
</evidence>
<dbReference type="Pfam" id="PF14372">
    <property type="entry name" value="hAT-like_RNase-H"/>
    <property type="match status" value="1"/>
</dbReference>
<dbReference type="PANTHER" id="PTHR46481:SF8">
    <property type="entry name" value="ZINC FINGER BED DOMAIN-CONTAINING PROTEIN RICESLEEPER 1-LIKE"/>
    <property type="match status" value="1"/>
</dbReference>
<evidence type="ECO:0000256" key="3">
    <source>
        <dbReference type="ARBA" id="ARBA00022723"/>
    </source>
</evidence>
<reference evidence="13" key="1">
    <citation type="journal article" date="2023" name="Plant J.">
        <title>Genome sequences and population genomics provide insights into the demographic history, inbreeding, and mutation load of two 'living fossil' tree species of Dipteronia.</title>
        <authorList>
            <person name="Feng Y."/>
            <person name="Comes H.P."/>
            <person name="Chen J."/>
            <person name="Zhu S."/>
            <person name="Lu R."/>
            <person name="Zhang X."/>
            <person name="Li P."/>
            <person name="Qiu J."/>
            <person name="Olsen K.M."/>
            <person name="Qiu Y."/>
        </authorList>
    </citation>
    <scope>NUCLEOTIDE SEQUENCE</scope>
    <source>
        <strain evidence="13">NBL</strain>
    </source>
</reference>
<dbReference type="Pfam" id="PF02892">
    <property type="entry name" value="zf-BED"/>
    <property type="match status" value="1"/>
</dbReference>
<dbReference type="SUPFAM" id="SSF53098">
    <property type="entry name" value="Ribonuclease H-like"/>
    <property type="match status" value="1"/>
</dbReference>
<feature type="compositionally biased region" description="Basic residues" evidence="11">
    <location>
        <begin position="32"/>
        <end position="43"/>
    </location>
</feature>
<dbReference type="GO" id="GO:0005634">
    <property type="term" value="C:nucleus"/>
    <property type="evidence" value="ECO:0007669"/>
    <property type="project" value="UniProtKB-SubCell"/>
</dbReference>
<keyword evidence="6" id="KW-0805">Transcription regulation</keyword>
<feature type="region of interest" description="Disordered" evidence="11">
    <location>
        <begin position="1"/>
        <end position="43"/>
    </location>
</feature>
<comment type="caution">
    <text evidence="13">The sequence shown here is derived from an EMBL/GenBank/DDBJ whole genome shotgun (WGS) entry which is preliminary data.</text>
</comment>
<keyword evidence="7" id="KW-0238">DNA-binding</keyword>
<evidence type="ECO:0000256" key="1">
    <source>
        <dbReference type="ARBA" id="ARBA00004123"/>
    </source>
</evidence>
<evidence type="ECO:0000256" key="7">
    <source>
        <dbReference type="ARBA" id="ARBA00023125"/>
    </source>
</evidence>
<comment type="subcellular location">
    <subcellularLocation>
        <location evidence="1">Nucleus</location>
    </subcellularLocation>
</comment>
<protein>
    <recommendedName>
        <fullName evidence="12">BED-type domain-containing protein</fullName>
    </recommendedName>
</protein>
<evidence type="ECO:0000256" key="11">
    <source>
        <dbReference type="SAM" id="MobiDB-lite"/>
    </source>
</evidence>
<dbReference type="InterPro" id="IPR012337">
    <property type="entry name" value="RNaseH-like_sf"/>
</dbReference>
<evidence type="ECO:0000313" key="14">
    <source>
        <dbReference type="Proteomes" id="UP001281410"/>
    </source>
</evidence>
<keyword evidence="3" id="KW-0479">Metal-binding</keyword>
<keyword evidence="8" id="KW-0804">Transcription</keyword>
<dbReference type="Pfam" id="PF05699">
    <property type="entry name" value="Dimer_Tnp_hAT"/>
    <property type="match status" value="1"/>
</dbReference>
<dbReference type="Proteomes" id="UP001281410">
    <property type="component" value="Unassembled WGS sequence"/>
</dbReference>